<evidence type="ECO:0000313" key="2">
    <source>
        <dbReference type="Proteomes" id="UP000005496"/>
    </source>
</evidence>
<dbReference type="EMBL" id="ACJN02000004">
    <property type="protein sequence ID" value="EFI33085.1"/>
    <property type="molecule type" value="Genomic_DNA"/>
</dbReference>
<dbReference type="Pfam" id="PF10049">
    <property type="entry name" value="DUF2283"/>
    <property type="match status" value="1"/>
</dbReference>
<organism evidence="1 2">
    <name type="scientific">Desulfonatronospira thiodismutans ASO3-1</name>
    <dbReference type="NCBI Taxonomy" id="555779"/>
    <lineage>
        <taxon>Bacteria</taxon>
        <taxon>Pseudomonadati</taxon>
        <taxon>Thermodesulfobacteriota</taxon>
        <taxon>Desulfovibrionia</taxon>
        <taxon>Desulfovibrionales</taxon>
        <taxon>Desulfonatronovibrionaceae</taxon>
        <taxon>Desulfonatronospira</taxon>
    </lineage>
</organism>
<dbReference type="AlphaFoldDB" id="D6SUV5"/>
<dbReference type="Proteomes" id="UP000005496">
    <property type="component" value="Unassembled WGS sequence"/>
</dbReference>
<accession>D6SUV5</accession>
<keyword evidence="2" id="KW-1185">Reference proteome</keyword>
<comment type="caution">
    <text evidence="1">The sequence shown here is derived from an EMBL/GenBank/DDBJ whole genome shotgun (WGS) entry which is preliminary data.</text>
</comment>
<proteinExistence type="predicted"/>
<protein>
    <recommendedName>
        <fullName evidence="3">DUF2283 domain-containing protein</fullName>
    </recommendedName>
</protein>
<reference evidence="1" key="1">
    <citation type="submission" date="2010-05" db="EMBL/GenBank/DDBJ databases">
        <title>The draft genome of Desulfonatronospira thiodismutans ASO3-1.</title>
        <authorList>
            <consortium name="US DOE Joint Genome Institute (JGI-PGF)"/>
            <person name="Lucas S."/>
            <person name="Copeland A."/>
            <person name="Lapidus A."/>
            <person name="Cheng J.-F."/>
            <person name="Bruce D."/>
            <person name="Goodwin L."/>
            <person name="Pitluck S."/>
            <person name="Chertkov O."/>
            <person name="Brettin T."/>
            <person name="Detter J.C."/>
            <person name="Han C."/>
            <person name="Land M.L."/>
            <person name="Hauser L."/>
            <person name="Kyrpides N."/>
            <person name="Mikhailova N."/>
            <person name="Muyzer G."/>
            <person name="Woyke T."/>
        </authorList>
    </citation>
    <scope>NUCLEOTIDE SEQUENCE [LARGE SCALE GENOMIC DNA]</scope>
    <source>
        <strain evidence="1">ASO3-1</strain>
    </source>
</reference>
<dbReference type="InterPro" id="IPR019270">
    <property type="entry name" value="DUF2283"/>
</dbReference>
<sequence length="79" mass="8488">MCGEAACSSHPWRTATDLLSDMSENNEKIPEPIVSDDEEAGSVEVTPNITAELNNRGELIGIEILGASTFIRLTPETLS</sequence>
<gene>
    <name evidence="1" type="ORF">Dthio_PD0400</name>
</gene>
<name>D6SUV5_9BACT</name>
<evidence type="ECO:0000313" key="1">
    <source>
        <dbReference type="EMBL" id="EFI33085.1"/>
    </source>
</evidence>
<evidence type="ECO:0008006" key="3">
    <source>
        <dbReference type="Google" id="ProtNLM"/>
    </source>
</evidence>